<feature type="compositionally biased region" description="Basic residues" evidence="1">
    <location>
        <begin position="87"/>
        <end position="104"/>
    </location>
</feature>
<reference evidence="2" key="1">
    <citation type="submission" date="2022-10" db="EMBL/GenBank/DDBJ databases">
        <title>Determination and structural analysis of whole genome sequence of Sarocladium strictum F4-1.</title>
        <authorList>
            <person name="Hu L."/>
            <person name="Jiang Y."/>
        </authorList>
    </citation>
    <scope>NUCLEOTIDE SEQUENCE</scope>
    <source>
        <strain evidence="2">F4-1</strain>
    </source>
</reference>
<keyword evidence="3" id="KW-1185">Reference proteome</keyword>
<dbReference type="EMBL" id="JAPDFR010000001">
    <property type="protein sequence ID" value="KAK0391030.1"/>
    <property type="molecule type" value="Genomic_DNA"/>
</dbReference>
<sequence length="175" mass="19033">MENSTPTKGSRAKDVQYELAIRVLAHYRQRAANKGVQWNMINMPGRSLKSMQGLFTKINEDIKSLDIDGSAATSGGGGGHETPPTAGKKRARGPAKNAKTKKTPGHVLQTKEEDSDAGDLGIATYPEPALKKRAVTRDTTSQEPNFFEDIKEEADDFEQGLIKSDVEQHDPAAQV</sequence>
<name>A0AA39GP83_SARSR</name>
<organism evidence="2 3">
    <name type="scientific">Sarocladium strictum</name>
    <name type="common">Black bundle disease fungus</name>
    <name type="synonym">Acremonium strictum</name>
    <dbReference type="NCBI Taxonomy" id="5046"/>
    <lineage>
        <taxon>Eukaryota</taxon>
        <taxon>Fungi</taxon>
        <taxon>Dikarya</taxon>
        <taxon>Ascomycota</taxon>
        <taxon>Pezizomycotina</taxon>
        <taxon>Sordariomycetes</taxon>
        <taxon>Hypocreomycetidae</taxon>
        <taxon>Hypocreales</taxon>
        <taxon>Sarocladiaceae</taxon>
        <taxon>Sarocladium</taxon>
    </lineage>
</organism>
<comment type="caution">
    <text evidence="2">The sequence shown here is derived from an EMBL/GenBank/DDBJ whole genome shotgun (WGS) entry which is preliminary data.</text>
</comment>
<evidence type="ECO:0000256" key="1">
    <source>
        <dbReference type="SAM" id="MobiDB-lite"/>
    </source>
</evidence>
<proteinExistence type="predicted"/>
<gene>
    <name evidence="2" type="ORF">NLU13_0532</name>
</gene>
<protein>
    <submittedName>
        <fullName evidence="2">Uncharacterized protein</fullName>
    </submittedName>
</protein>
<feature type="region of interest" description="Disordered" evidence="1">
    <location>
        <begin position="67"/>
        <end position="175"/>
    </location>
</feature>
<dbReference type="Proteomes" id="UP001175261">
    <property type="component" value="Unassembled WGS sequence"/>
</dbReference>
<accession>A0AA39GP83</accession>
<evidence type="ECO:0000313" key="3">
    <source>
        <dbReference type="Proteomes" id="UP001175261"/>
    </source>
</evidence>
<dbReference type="AlphaFoldDB" id="A0AA39GP83"/>
<feature type="compositionally biased region" description="Basic and acidic residues" evidence="1">
    <location>
        <begin position="164"/>
        <end position="175"/>
    </location>
</feature>
<evidence type="ECO:0000313" key="2">
    <source>
        <dbReference type="EMBL" id="KAK0391030.1"/>
    </source>
</evidence>